<dbReference type="GO" id="GO:0009234">
    <property type="term" value="P:menaquinone biosynthetic process"/>
    <property type="evidence" value="ECO:0007669"/>
    <property type="project" value="UniProtKB-UniPathway"/>
</dbReference>
<dbReference type="EMBL" id="RQZF01000001">
    <property type="protein sequence ID" value="RRC96386.1"/>
    <property type="molecule type" value="Genomic_DNA"/>
</dbReference>
<dbReference type="PANTHER" id="PTHR30024">
    <property type="entry name" value="ALIPHATIC SULFONATES-BINDING PROTEIN-RELATED"/>
    <property type="match status" value="1"/>
</dbReference>
<feature type="signal peptide" evidence="2">
    <location>
        <begin position="1"/>
        <end position="20"/>
    </location>
</feature>
<dbReference type="InterPro" id="IPR027024">
    <property type="entry name" value="UCP027386_ABC_sbc_TM0202"/>
</dbReference>
<dbReference type="Gene3D" id="3.40.190.10">
    <property type="entry name" value="Periplasmic binding protein-like II"/>
    <property type="match status" value="2"/>
</dbReference>
<dbReference type="UniPathway" id="UPA00079"/>
<dbReference type="SUPFAM" id="SSF53850">
    <property type="entry name" value="Periplasmic binding protein-like II"/>
    <property type="match status" value="1"/>
</dbReference>
<comment type="caution">
    <text evidence="3">The sequence shown here is derived from an EMBL/GenBank/DDBJ whole genome shotgun (WGS) entry which is preliminary data.</text>
</comment>
<keyword evidence="2" id="KW-0732">Signal</keyword>
<organism evidence="3 4">
    <name type="scientific">Schaalia canis</name>
    <dbReference type="NCBI Taxonomy" id="100469"/>
    <lineage>
        <taxon>Bacteria</taxon>
        <taxon>Bacillati</taxon>
        <taxon>Actinomycetota</taxon>
        <taxon>Actinomycetes</taxon>
        <taxon>Actinomycetales</taxon>
        <taxon>Actinomycetaceae</taxon>
        <taxon>Schaalia</taxon>
    </lineage>
</organism>
<accession>A0A3P1SH95</accession>
<dbReference type="Proteomes" id="UP000280444">
    <property type="component" value="Unassembled WGS sequence"/>
</dbReference>
<evidence type="ECO:0000313" key="4">
    <source>
        <dbReference type="Proteomes" id="UP000280444"/>
    </source>
</evidence>
<dbReference type="RefSeq" id="WP_124867920.1">
    <property type="nucleotide sequence ID" value="NZ_RQZF01000001.1"/>
</dbReference>
<feature type="chain" id="PRO_5038960380" evidence="2">
    <location>
        <begin position="21"/>
        <end position="351"/>
    </location>
</feature>
<dbReference type="AlphaFoldDB" id="A0A3P1SH95"/>
<evidence type="ECO:0000256" key="2">
    <source>
        <dbReference type="SAM" id="SignalP"/>
    </source>
</evidence>
<sequence>MRIRALALLCVGALALTACASTPTDAPASASSHEATQSAQATPAADAHDHKLDQVRAIVPQTMAFGAPMATFGDHGNLDSVAKAHSVTNWDGVEQLKSHLMNGEAELAATPAYVAANLYNKGIDVRLVGPVVWGMLYVLAPEGTAEGNWEAMRGQKVAIPLPGNMPDLVFSYLLSKNNLTKDDIDPVYAEDGQQAIALLMKGEVDWIVLPEHAATIAQAKAAEEGKKMTRALDLQQEWAKVTGKEARFPMAGLVMPGALVDEHPELVEAVIAEVKAGVEKANAGDKATLEKIAQHYDLPLPVVEKVIPRLQLNMVPASEAREAYEDFLTRLGEVNPDIYGGKLPDDRFYAG</sequence>
<reference evidence="3 4" key="1">
    <citation type="submission" date="2018-11" db="EMBL/GenBank/DDBJ databases">
        <title>Genomes From Bacteria Associated with the Canine Oral Cavity: a Test Case for Automated Genome-Based Taxonomic Assignment.</title>
        <authorList>
            <person name="Coil D.A."/>
            <person name="Jospin G."/>
            <person name="Darling A.E."/>
            <person name="Wallis C."/>
            <person name="Davis I.J."/>
            <person name="Harris S."/>
            <person name="Eisen J.A."/>
            <person name="Holcombe L.J."/>
            <person name="O'Flynn C."/>
        </authorList>
    </citation>
    <scope>NUCLEOTIDE SEQUENCE [LARGE SCALE GENOMIC DNA]</scope>
    <source>
        <strain evidence="3 4">OH770</strain>
    </source>
</reference>
<dbReference type="OrthoDB" id="9814375at2"/>
<feature type="region of interest" description="Disordered" evidence="1">
    <location>
        <begin position="25"/>
        <end position="47"/>
    </location>
</feature>
<dbReference type="PANTHER" id="PTHR30024:SF46">
    <property type="entry name" value="ABC TRANSPORTER, SUBSTRATE-BINDING LIPOPROTEIN"/>
    <property type="match status" value="1"/>
</dbReference>
<name>A0A3P1SH95_9ACTO</name>
<protein>
    <submittedName>
        <fullName evidence="3">ABC transporter substrate-binding protein</fullName>
    </submittedName>
</protein>
<keyword evidence="4" id="KW-1185">Reference proteome</keyword>
<gene>
    <name evidence="3" type="ORF">EII11_01720</name>
</gene>
<proteinExistence type="predicted"/>
<dbReference type="PROSITE" id="PS51257">
    <property type="entry name" value="PROKAR_LIPOPROTEIN"/>
    <property type="match status" value="1"/>
</dbReference>
<evidence type="ECO:0000313" key="3">
    <source>
        <dbReference type="EMBL" id="RRC96386.1"/>
    </source>
</evidence>
<dbReference type="PIRSF" id="PIRSF027386">
    <property type="entry name" value="UCP027386_ABC_sbc_TM0202"/>
    <property type="match status" value="1"/>
</dbReference>
<evidence type="ECO:0000256" key="1">
    <source>
        <dbReference type="SAM" id="MobiDB-lite"/>
    </source>
</evidence>